<dbReference type="PANTHER" id="PTHR10000">
    <property type="entry name" value="PHOSPHOSERINE PHOSPHATASE"/>
    <property type="match status" value="1"/>
</dbReference>
<dbReference type="InterPro" id="IPR000150">
    <property type="entry name" value="Cof"/>
</dbReference>
<evidence type="ECO:0000313" key="2">
    <source>
        <dbReference type="Proteomes" id="UP000255523"/>
    </source>
</evidence>
<dbReference type="GO" id="GO:0000287">
    <property type="term" value="F:magnesium ion binding"/>
    <property type="evidence" value="ECO:0007669"/>
    <property type="project" value="TreeGrafter"/>
</dbReference>
<keyword evidence="1" id="KW-0378">Hydrolase</keyword>
<accession>A0A380LMS4</accession>
<dbReference type="GO" id="GO:0016791">
    <property type="term" value="F:phosphatase activity"/>
    <property type="evidence" value="ECO:0007669"/>
    <property type="project" value="TreeGrafter"/>
</dbReference>
<dbReference type="Gene3D" id="3.30.1240.10">
    <property type="match status" value="1"/>
</dbReference>
<dbReference type="Proteomes" id="UP000255523">
    <property type="component" value="Unassembled WGS sequence"/>
</dbReference>
<sequence>MTIKCLAFDLDGTLLTDQKEIDPRTKKSIQRAMEQGIHIVIASGRDKNGTSFVYEPLGLEQGNHYLALVNGQIIYDFEKKEYDLDDVLTPEDGLKIQQVCKQFDIEGIFCCGYDFYSYISEANRQKKIEREKLSGQPMDYGLKKGGPNRNFIDLPYKEIELTQDINKVIMVHTAQFFEKHLDDLKQALSDYDVLLIGPEWLEIMPKGVSKASALKKICKRGGFTMDEIMAFGDAQNDIQMIESVGIGVAMGNAMEEVKAVANVICDTNLNNGIGKTIDALLMGKEIDLRHAKL</sequence>
<proteinExistence type="predicted"/>
<dbReference type="NCBIfam" id="TIGR00099">
    <property type="entry name" value="Cof-subfamily"/>
    <property type="match status" value="1"/>
</dbReference>
<organism evidence="1 2">
    <name type="scientific">Faecalicoccus pleomorphus</name>
    <dbReference type="NCBI Taxonomy" id="1323"/>
    <lineage>
        <taxon>Bacteria</taxon>
        <taxon>Bacillati</taxon>
        <taxon>Bacillota</taxon>
        <taxon>Erysipelotrichia</taxon>
        <taxon>Erysipelotrichales</taxon>
        <taxon>Erysipelotrichaceae</taxon>
        <taxon>Faecalicoccus</taxon>
    </lineage>
</organism>
<dbReference type="NCBIfam" id="TIGR01484">
    <property type="entry name" value="HAD-SF-IIB"/>
    <property type="match status" value="1"/>
</dbReference>
<dbReference type="EC" id="3.-.-.-" evidence="1"/>
<dbReference type="CDD" id="cd07516">
    <property type="entry name" value="HAD_Pase"/>
    <property type="match status" value="1"/>
</dbReference>
<keyword evidence="2" id="KW-1185">Reference proteome</keyword>
<dbReference type="EMBL" id="UHFX01000003">
    <property type="protein sequence ID" value="SUO04547.1"/>
    <property type="molecule type" value="Genomic_DNA"/>
</dbReference>
<dbReference type="PROSITE" id="PS01229">
    <property type="entry name" value="COF_2"/>
    <property type="match status" value="1"/>
</dbReference>
<protein>
    <submittedName>
        <fullName evidence="1">HAD superfamily hydrolase</fullName>
        <ecNumber evidence="1">3.-.-.-</ecNumber>
    </submittedName>
</protein>
<dbReference type="SFLD" id="SFLDS00003">
    <property type="entry name" value="Haloacid_Dehalogenase"/>
    <property type="match status" value="1"/>
</dbReference>
<reference evidence="1 2" key="1">
    <citation type="submission" date="2018-06" db="EMBL/GenBank/DDBJ databases">
        <authorList>
            <consortium name="Pathogen Informatics"/>
            <person name="Doyle S."/>
        </authorList>
    </citation>
    <scope>NUCLEOTIDE SEQUENCE [LARGE SCALE GENOMIC DNA]</scope>
    <source>
        <strain evidence="1 2">NCTC11087</strain>
    </source>
</reference>
<dbReference type="RefSeq" id="WP_022790037.1">
    <property type="nucleotide sequence ID" value="NZ_CBCTMB010000008.1"/>
</dbReference>
<evidence type="ECO:0000313" key="1">
    <source>
        <dbReference type="EMBL" id="SUO04547.1"/>
    </source>
</evidence>
<dbReference type="GeneID" id="77462421"/>
<dbReference type="GO" id="GO:0005829">
    <property type="term" value="C:cytosol"/>
    <property type="evidence" value="ECO:0007669"/>
    <property type="project" value="TreeGrafter"/>
</dbReference>
<dbReference type="OrthoDB" id="9810101at2"/>
<dbReference type="AlphaFoldDB" id="A0A380LMS4"/>
<gene>
    <name evidence="1" type="ORF">NCTC11087_01468</name>
</gene>
<dbReference type="InterPro" id="IPR023214">
    <property type="entry name" value="HAD_sf"/>
</dbReference>
<dbReference type="SUPFAM" id="SSF56784">
    <property type="entry name" value="HAD-like"/>
    <property type="match status" value="1"/>
</dbReference>
<dbReference type="Pfam" id="PF08282">
    <property type="entry name" value="Hydrolase_3"/>
    <property type="match status" value="1"/>
</dbReference>
<dbReference type="InterPro" id="IPR006379">
    <property type="entry name" value="HAD-SF_hydro_IIB"/>
</dbReference>
<dbReference type="Gene3D" id="3.40.50.1000">
    <property type="entry name" value="HAD superfamily/HAD-like"/>
    <property type="match status" value="1"/>
</dbReference>
<dbReference type="InterPro" id="IPR036412">
    <property type="entry name" value="HAD-like_sf"/>
</dbReference>
<name>A0A380LMS4_9FIRM</name>
<dbReference type="PANTHER" id="PTHR10000:SF8">
    <property type="entry name" value="HAD SUPERFAMILY HYDROLASE-LIKE, TYPE 3"/>
    <property type="match status" value="1"/>
</dbReference>
<dbReference type="SFLD" id="SFLDG01140">
    <property type="entry name" value="C2.B:_Phosphomannomutase_and_P"/>
    <property type="match status" value="1"/>
</dbReference>